<protein>
    <recommendedName>
        <fullName evidence="3">GYF domain-containing protein</fullName>
    </recommendedName>
</protein>
<gene>
    <name evidence="4" type="ORF">Pla110_29060</name>
</gene>
<dbReference type="Pfam" id="PF14237">
    <property type="entry name" value="GYF_2"/>
    <property type="match status" value="1"/>
</dbReference>
<evidence type="ECO:0000256" key="2">
    <source>
        <dbReference type="SAM" id="MobiDB-lite"/>
    </source>
</evidence>
<accession>A0A518CPM4</accession>
<evidence type="ECO:0000259" key="3">
    <source>
        <dbReference type="Pfam" id="PF14237"/>
    </source>
</evidence>
<evidence type="ECO:0000313" key="4">
    <source>
        <dbReference type="EMBL" id="QDU81168.1"/>
    </source>
</evidence>
<feature type="domain" description="GYF" evidence="3">
    <location>
        <begin position="5"/>
        <end position="40"/>
    </location>
</feature>
<proteinExistence type="predicted"/>
<dbReference type="EMBL" id="CP036281">
    <property type="protein sequence ID" value="QDU81168.1"/>
    <property type="molecule type" value="Genomic_DNA"/>
</dbReference>
<dbReference type="InterPro" id="IPR025640">
    <property type="entry name" value="GYF_2"/>
</dbReference>
<feature type="compositionally biased region" description="Polar residues" evidence="2">
    <location>
        <begin position="77"/>
        <end position="86"/>
    </location>
</feature>
<evidence type="ECO:0000256" key="1">
    <source>
        <dbReference type="SAM" id="Coils"/>
    </source>
</evidence>
<dbReference type="Proteomes" id="UP000317178">
    <property type="component" value="Chromosome"/>
</dbReference>
<keyword evidence="5" id="KW-1185">Reference proteome</keyword>
<dbReference type="KEGG" id="plon:Pla110_29060"/>
<evidence type="ECO:0000313" key="5">
    <source>
        <dbReference type="Proteomes" id="UP000317178"/>
    </source>
</evidence>
<feature type="compositionally biased region" description="Basic and acidic residues" evidence="2">
    <location>
        <begin position="118"/>
        <end position="128"/>
    </location>
</feature>
<feature type="region of interest" description="Disordered" evidence="2">
    <location>
        <begin position="49"/>
        <end position="148"/>
    </location>
</feature>
<feature type="coiled-coil region" evidence="1">
    <location>
        <begin position="225"/>
        <end position="252"/>
    </location>
</feature>
<dbReference type="OrthoDB" id="254120at2"/>
<name>A0A518CPM4_9PLAN</name>
<feature type="compositionally biased region" description="Polar residues" evidence="2">
    <location>
        <begin position="138"/>
        <end position="148"/>
    </location>
</feature>
<organism evidence="4 5">
    <name type="scientific">Polystyrenella longa</name>
    <dbReference type="NCBI Taxonomy" id="2528007"/>
    <lineage>
        <taxon>Bacteria</taxon>
        <taxon>Pseudomonadati</taxon>
        <taxon>Planctomycetota</taxon>
        <taxon>Planctomycetia</taxon>
        <taxon>Planctomycetales</taxon>
        <taxon>Planctomycetaceae</taxon>
        <taxon>Polystyrenella</taxon>
    </lineage>
</organism>
<dbReference type="AlphaFoldDB" id="A0A518CPM4"/>
<keyword evidence="1" id="KW-0175">Coiled coil</keyword>
<sequence>MINEWYYQQDGEEIGPVPFEQIKDLARSGQLSPEDQIRDAVSGMLLPAKSIGGLFPAPTANSNNSSVPPARRRRTSQDSLSQNSTQRPTNTRRPRERNLYEESSIGKVAQEAMAEQSRTSDRDRRQKSLESGTARYESANSKTRQTASRIGEYAEQINDNEESESRFAFLGELKEHPIKLTILAVCIAAGIFKWLPERDYGPQVYKEFNKIYADVDHALTEGATEDEWNSLKEQSRAEIEILNNKLAMKETRSPVERQLITIGKNLYVLFDAPGNQLEAKQGEVVKSLNNVREQLE</sequence>
<dbReference type="RefSeq" id="WP_144996375.1">
    <property type="nucleotide sequence ID" value="NZ_CP036281.1"/>
</dbReference>
<reference evidence="4 5" key="1">
    <citation type="submission" date="2019-02" db="EMBL/GenBank/DDBJ databases">
        <title>Deep-cultivation of Planctomycetes and their phenomic and genomic characterization uncovers novel biology.</title>
        <authorList>
            <person name="Wiegand S."/>
            <person name="Jogler M."/>
            <person name="Boedeker C."/>
            <person name="Pinto D."/>
            <person name="Vollmers J."/>
            <person name="Rivas-Marin E."/>
            <person name="Kohn T."/>
            <person name="Peeters S.H."/>
            <person name="Heuer A."/>
            <person name="Rast P."/>
            <person name="Oberbeckmann S."/>
            <person name="Bunk B."/>
            <person name="Jeske O."/>
            <person name="Meyerdierks A."/>
            <person name="Storesund J.E."/>
            <person name="Kallscheuer N."/>
            <person name="Luecker S."/>
            <person name="Lage O.M."/>
            <person name="Pohl T."/>
            <person name="Merkel B.J."/>
            <person name="Hornburger P."/>
            <person name="Mueller R.-W."/>
            <person name="Bruemmer F."/>
            <person name="Labrenz M."/>
            <person name="Spormann A.M."/>
            <person name="Op den Camp H."/>
            <person name="Overmann J."/>
            <person name="Amann R."/>
            <person name="Jetten M.S.M."/>
            <person name="Mascher T."/>
            <person name="Medema M.H."/>
            <person name="Devos D.P."/>
            <person name="Kaster A.-K."/>
            <person name="Ovreas L."/>
            <person name="Rohde M."/>
            <person name="Galperin M.Y."/>
            <person name="Jogler C."/>
        </authorList>
    </citation>
    <scope>NUCLEOTIDE SEQUENCE [LARGE SCALE GENOMIC DNA]</scope>
    <source>
        <strain evidence="4 5">Pla110</strain>
    </source>
</reference>